<accession>A0AAV5DC43</accession>
<comment type="caution">
    <text evidence="2">The sequence shown here is derived from an EMBL/GenBank/DDBJ whole genome shotgun (WGS) entry which is preliminary data.</text>
</comment>
<dbReference type="EMBL" id="BQKI01000015">
    <property type="protein sequence ID" value="GJN07970.1"/>
    <property type="molecule type" value="Genomic_DNA"/>
</dbReference>
<protein>
    <submittedName>
        <fullName evidence="2">Uncharacterized protein</fullName>
    </submittedName>
</protein>
<evidence type="ECO:0000313" key="2">
    <source>
        <dbReference type="EMBL" id="GJN07970.1"/>
    </source>
</evidence>
<organism evidence="2 3">
    <name type="scientific">Eleusine coracana subsp. coracana</name>
    <dbReference type="NCBI Taxonomy" id="191504"/>
    <lineage>
        <taxon>Eukaryota</taxon>
        <taxon>Viridiplantae</taxon>
        <taxon>Streptophyta</taxon>
        <taxon>Embryophyta</taxon>
        <taxon>Tracheophyta</taxon>
        <taxon>Spermatophyta</taxon>
        <taxon>Magnoliopsida</taxon>
        <taxon>Liliopsida</taxon>
        <taxon>Poales</taxon>
        <taxon>Poaceae</taxon>
        <taxon>PACMAD clade</taxon>
        <taxon>Chloridoideae</taxon>
        <taxon>Cynodonteae</taxon>
        <taxon>Eleusininae</taxon>
        <taxon>Eleusine</taxon>
    </lineage>
</organism>
<evidence type="ECO:0000256" key="1">
    <source>
        <dbReference type="SAM" id="MobiDB-lite"/>
    </source>
</evidence>
<name>A0AAV5DC43_ELECO</name>
<proteinExistence type="predicted"/>
<dbReference type="AlphaFoldDB" id="A0AAV5DC43"/>
<feature type="region of interest" description="Disordered" evidence="1">
    <location>
        <begin position="1"/>
        <end position="53"/>
    </location>
</feature>
<keyword evidence="3" id="KW-1185">Reference proteome</keyword>
<gene>
    <name evidence="2" type="primary">ga25851</name>
    <name evidence="2" type="ORF">PR202_ga25851</name>
</gene>
<evidence type="ECO:0000313" key="3">
    <source>
        <dbReference type="Proteomes" id="UP001054889"/>
    </source>
</evidence>
<reference evidence="2" key="2">
    <citation type="submission" date="2021-12" db="EMBL/GenBank/DDBJ databases">
        <title>Resequencing data analysis of finger millet.</title>
        <authorList>
            <person name="Hatakeyama M."/>
            <person name="Aluri S."/>
            <person name="Balachadran M.T."/>
            <person name="Sivarajan S.R."/>
            <person name="Poveda L."/>
            <person name="Shimizu-Inatsugi R."/>
            <person name="Schlapbach R."/>
            <person name="Sreeman S.M."/>
            <person name="Shimizu K.K."/>
        </authorList>
    </citation>
    <scope>NUCLEOTIDE SEQUENCE</scope>
</reference>
<sequence length="70" mass="7795">MLRHSPDLFESFDGRTPDTGTFDRKGKGVCDDSGEQDSPVKRPKARRGGLHFQGILKKGIHSLESLKLRS</sequence>
<dbReference type="Proteomes" id="UP001054889">
    <property type="component" value="Unassembled WGS sequence"/>
</dbReference>
<reference evidence="2" key="1">
    <citation type="journal article" date="2018" name="DNA Res.">
        <title>Multiple hybrid de novo genome assembly of finger millet, an orphan allotetraploid crop.</title>
        <authorList>
            <person name="Hatakeyama M."/>
            <person name="Aluri S."/>
            <person name="Balachadran M.T."/>
            <person name="Sivarajan S.R."/>
            <person name="Patrignani A."/>
            <person name="Gruter S."/>
            <person name="Poveda L."/>
            <person name="Shimizu-Inatsugi R."/>
            <person name="Baeten J."/>
            <person name="Francoijs K.J."/>
            <person name="Nataraja K.N."/>
            <person name="Reddy Y.A.N."/>
            <person name="Phadnis S."/>
            <person name="Ravikumar R.L."/>
            <person name="Schlapbach R."/>
            <person name="Sreeman S.M."/>
            <person name="Shimizu K.K."/>
        </authorList>
    </citation>
    <scope>NUCLEOTIDE SEQUENCE</scope>
</reference>
<feature type="compositionally biased region" description="Basic and acidic residues" evidence="1">
    <location>
        <begin position="1"/>
        <end position="30"/>
    </location>
</feature>